<dbReference type="PANTHER" id="PTHR11746">
    <property type="entry name" value="O-METHYLTRANSFERASE"/>
    <property type="match status" value="1"/>
</dbReference>
<dbReference type="InterPro" id="IPR012967">
    <property type="entry name" value="COMT_dimerisation"/>
</dbReference>
<keyword evidence="8" id="KW-0471">Melatonin biosynthesis</keyword>
<evidence type="ECO:0000259" key="12">
    <source>
        <dbReference type="Pfam" id="PF00891"/>
    </source>
</evidence>
<feature type="active site" description="Proton acceptor" evidence="11">
    <location>
        <position position="267"/>
    </location>
</feature>
<comment type="pathway">
    <text evidence="5">Aromatic compound metabolism; melatonin biosynthesis; melatonin from serotonin: step 1/2.</text>
</comment>
<evidence type="ECO:0000256" key="4">
    <source>
        <dbReference type="ARBA" id="ARBA00022691"/>
    </source>
</evidence>
<dbReference type="EC" id="2.1.1.4" evidence="7"/>
<evidence type="ECO:0000256" key="10">
    <source>
        <dbReference type="ARBA" id="ARBA00058933"/>
    </source>
</evidence>
<feature type="domain" description="O-methyltransferase C-terminal" evidence="12">
    <location>
        <begin position="143"/>
        <end position="347"/>
    </location>
</feature>
<dbReference type="AlphaFoldDB" id="A0A385HVS3"/>
<dbReference type="Gene3D" id="3.40.50.150">
    <property type="entry name" value="Vaccinia Virus protein VP39"/>
    <property type="match status" value="1"/>
</dbReference>
<proteinExistence type="inferred from homology"/>
<dbReference type="Gene3D" id="1.10.10.10">
    <property type="entry name" value="Winged helix-like DNA-binding domain superfamily/Winged helix DNA-binding domain"/>
    <property type="match status" value="1"/>
</dbReference>
<evidence type="ECO:0000256" key="7">
    <source>
        <dbReference type="ARBA" id="ARBA00039116"/>
    </source>
</evidence>
<evidence type="ECO:0000256" key="11">
    <source>
        <dbReference type="PIRSR" id="PIRSR005739-1"/>
    </source>
</evidence>
<dbReference type="GO" id="GO:0032259">
    <property type="term" value="P:methylation"/>
    <property type="evidence" value="ECO:0007669"/>
    <property type="project" value="UniProtKB-KW"/>
</dbReference>
<comment type="function">
    <text evidence="10">Methyltransferase which catalyzes the transfer of a methyl group onto N-acetylserotonin, producing melatonin (N-acetyl-5-methoxytryptamine).</text>
</comment>
<comment type="catalytic activity">
    <reaction evidence="9">
        <text>N-acetylserotonin + S-adenosyl-L-methionine = melatonin + S-adenosyl-L-homocysteine + H(+)</text>
        <dbReference type="Rhea" id="RHEA:15573"/>
        <dbReference type="ChEBI" id="CHEBI:15378"/>
        <dbReference type="ChEBI" id="CHEBI:16796"/>
        <dbReference type="ChEBI" id="CHEBI:17697"/>
        <dbReference type="ChEBI" id="CHEBI:57856"/>
        <dbReference type="ChEBI" id="CHEBI:59789"/>
        <dbReference type="EC" id="2.1.1.4"/>
    </reaction>
</comment>
<dbReference type="Pfam" id="PF00891">
    <property type="entry name" value="Methyltransf_2"/>
    <property type="match status" value="1"/>
</dbReference>
<evidence type="ECO:0000256" key="1">
    <source>
        <dbReference type="ARBA" id="ARBA00011738"/>
    </source>
</evidence>
<dbReference type="PIRSF" id="PIRSF005739">
    <property type="entry name" value="O-mtase"/>
    <property type="match status" value="1"/>
</dbReference>
<dbReference type="SUPFAM" id="SSF53335">
    <property type="entry name" value="S-adenosyl-L-methionine-dependent methyltransferases"/>
    <property type="match status" value="1"/>
</dbReference>
<dbReference type="InterPro" id="IPR036390">
    <property type="entry name" value="WH_DNA-bd_sf"/>
</dbReference>
<comment type="subunit">
    <text evidence="1">Homodimer.</text>
</comment>
<dbReference type="GO" id="GO:0046983">
    <property type="term" value="F:protein dimerization activity"/>
    <property type="evidence" value="ECO:0007669"/>
    <property type="project" value="InterPro"/>
</dbReference>
<keyword evidence="4" id="KW-0949">S-adenosyl-L-methionine</keyword>
<feature type="domain" description="O-methyltransferase dimerisation" evidence="13">
    <location>
        <begin position="26"/>
        <end position="115"/>
    </location>
</feature>
<dbReference type="InterPro" id="IPR029063">
    <property type="entry name" value="SAM-dependent_MTases_sf"/>
</dbReference>
<dbReference type="FunFam" id="3.40.50.150:FF:000057">
    <property type="entry name" value="O-methyltransferase ZRP4"/>
    <property type="match status" value="1"/>
</dbReference>
<evidence type="ECO:0000256" key="6">
    <source>
        <dbReference type="ARBA" id="ARBA00038277"/>
    </source>
</evidence>
<evidence type="ECO:0000256" key="2">
    <source>
        <dbReference type="ARBA" id="ARBA00022603"/>
    </source>
</evidence>
<protein>
    <recommendedName>
        <fullName evidence="7">acetylserotonin O-methyltransferase</fullName>
        <ecNumber evidence="7">2.1.1.4</ecNumber>
    </recommendedName>
</protein>
<dbReference type="InterPro" id="IPR036388">
    <property type="entry name" value="WH-like_DNA-bd_sf"/>
</dbReference>
<evidence type="ECO:0000256" key="3">
    <source>
        <dbReference type="ARBA" id="ARBA00022679"/>
    </source>
</evidence>
<dbReference type="SUPFAM" id="SSF46785">
    <property type="entry name" value="Winged helix' DNA-binding domain"/>
    <property type="match status" value="1"/>
</dbReference>
<comment type="similarity">
    <text evidence="6">Belongs to the class I-like SAM-binding methyltransferase superfamily. Cation-independent O-methyltransferase family.</text>
</comment>
<gene>
    <name evidence="14" type="primary">Bx7</name>
</gene>
<evidence type="ECO:0000256" key="5">
    <source>
        <dbReference type="ARBA" id="ARBA00037926"/>
    </source>
</evidence>
<dbReference type="GO" id="GO:0017096">
    <property type="term" value="F:acetylserotonin O-methyltransferase activity"/>
    <property type="evidence" value="ECO:0007669"/>
    <property type="project" value="UniProtKB-EC"/>
</dbReference>
<evidence type="ECO:0000256" key="8">
    <source>
        <dbReference type="ARBA" id="ARBA00043260"/>
    </source>
</evidence>
<sequence length="365" mass="39656">MATANQEDELTMSTDEFLEAQAELYHHCIAFVKSLTLKAATDLGIADAIHRRGGATTLSDLAAETGIHPTKLSNLRRIMRVLTTSGIFSVQHSDVVSDDDAVYKLTRVSRLLVKSSSYPLSPVVPVLVDPFAWSALLKMPEWLATDERASLFDLAHGCPLWDTTVEDGGLFKDGMAADSRVAMQVLLARCGGVFEAVRESLVDVGGSHGTTAAAVANAFPHIKCTVLDLPDVVAGAPANDAALTFVAGDMFEYIPQADAILLKWILHDWKDGDCIKILRRCKEAIPSRDAGGKVIIIETVVGSGSPGAQKIFPKEAQVLMDVFMMYIDGIEREEHEWSKIFFEAGFSDYKITPTNGVLSVIEVYP</sequence>
<organism evidence="14">
    <name type="scientific">Secale cereale</name>
    <name type="common">Rye</name>
    <dbReference type="NCBI Taxonomy" id="4550"/>
    <lineage>
        <taxon>Eukaryota</taxon>
        <taxon>Viridiplantae</taxon>
        <taxon>Streptophyta</taxon>
        <taxon>Embryophyta</taxon>
        <taxon>Tracheophyta</taxon>
        <taxon>Spermatophyta</taxon>
        <taxon>Magnoliopsida</taxon>
        <taxon>Liliopsida</taxon>
        <taxon>Poales</taxon>
        <taxon>Poaceae</taxon>
        <taxon>BOP clade</taxon>
        <taxon>Pooideae</taxon>
        <taxon>Triticodae</taxon>
        <taxon>Triticeae</taxon>
        <taxon>Hordeinae</taxon>
        <taxon>Secale</taxon>
    </lineage>
</organism>
<evidence type="ECO:0000256" key="9">
    <source>
        <dbReference type="ARBA" id="ARBA00050215"/>
    </source>
</evidence>
<accession>A0A385HVS3</accession>
<dbReference type="EMBL" id="MG519859">
    <property type="protein sequence ID" value="AXY54917.1"/>
    <property type="molecule type" value="Genomic_DNA"/>
</dbReference>
<dbReference type="FunFam" id="1.10.10.10:FF:000292">
    <property type="entry name" value="O-methyltransferase ZRP4"/>
    <property type="match status" value="1"/>
</dbReference>
<name>A0A385HVS3_SECCE</name>
<evidence type="ECO:0000259" key="13">
    <source>
        <dbReference type="Pfam" id="PF08100"/>
    </source>
</evidence>
<keyword evidence="3 14" id="KW-0808">Transferase</keyword>
<dbReference type="GO" id="GO:0030187">
    <property type="term" value="P:melatonin biosynthetic process"/>
    <property type="evidence" value="ECO:0007669"/>
    <property type="project" value="UniProtKB-KW"/>
</dbReference>
<keyword evidence="2 14" id="KW-0489">Methyltransferase</keyword>
<reference evidence="14" key="1">
    <citation type="journal article" date="2020" name="Acta Physiol. Plant.">
        <title>Isolation and structural analysis of the Bx6 and Bx7 genes controlling the biosynthesis of benzoxazinoids in rye (Secale cereale L.).</title>
        <authorList>
            <person name="Bakera B."/>
            <person name="Rakoczy-Trojanowska M."/>
        </authorList>
    </citation>
    <scope>NUCLEOTIDE SEQUENCE</scope>
</reference>
<dbReference type="InterPro" id="IPR001077">
    <property type="entry name" value="COMT_C"/>
</dbReference>
<dbReference type="PROSITE" id="PS51683">
    <property type="entry name" value="SAM_OMT_II"/>
    <property type="match status" value="1"/>
</dbReference>
<dbReference type="Pfam" id="PF08100">
    <property type="entry name" value="Dimerisation"/>
    <property type="match status" value="1"/>
</dbReference>
<dbReference type="InterPro" id="IPR016461">
    <property type="entry name" value="COMT-like"/>
</dbReference>
<evidence type="ECO:0000313" key="14">
    <source>
        <dbReference type="EMBL" id="AXY54917.1"/>
    </source>
</evidence>